<dbReference type="RefSeq" id="WP_021710442.1">
    <property type="nucleotide sequence ID" value="NZ_BAOB01000061.1"/>
</dbReference>
<evidence type="ECO:0000313" key="4">
    <source>
        <dbReference type="EMBL" id="GAD76695.1"/>
    </source>
</evidence>
<dbReference type="SUPFAM" id="SSF50494">
    <property type="entry name" value="Trypsin-like serine proteases"/>
    <property type="match status" value="1"/>
</dbReference>
<comment type="caution">
    <text evidence="4">The sequence shown here is derived from an EMBL/GenBank/DDBJ whole genome shotgun (WGS) entry which is preliminary data.</text>
</comment>
<dbReference type="EMBL" id="BATL01000050">
    <property type="protein sequence ID" value="GAD76695.1"/>
    <property type="molecule type" value="Genomic_DNA"/>
</dbReference>
<keyword evidence="5" id="KW-1185">Reference proteome</keyword>
<dbReference type="GO" id="GO:0004252">
    <property type="term" value="F:serine-type endopeptidase activity"/>
    <property type="evidence" value="ECO:0007669"/>
    <property type="project" value="InterPro"/>
</dbReference>
<dbReference type="InterPro" id="IPR009003">
    <property type="entry name" value="Peptidase_S1_PA"/>
</dbReference>
<evidence type="ECO:0000256" key="2">
    <source>
        <dbReference type="ARBA" id="ARBA00022801"/>
    </source>
</evidence>
<dbReference type="Pfam" id="PF00089">
    <property type="entry name" value="Trypsin"/>
    <property type="match status" value="1"/>
</dbReference>
<gene>
    <name evidence="4" type="ORF">VAZ01S_050_00070</name>
</gene>
<dbReference type="PROSITE" id="PS50240">
    <property type="entry name" value="TRYPSIN_DOM"/>
    <property type="match status" value="1"/>
</dbReference>
<dbReference type="PROSITE" id="PS00134">
    <property type="entry name" value="TRYPSIN_HIS"/>
    <property type="match status" value="1"/>
</dbReference>
<name>U3ASG3_9VIBR</name>
<dbReference type="InterPro" id="IPR001314">
    <property type="entry name" value="Peptidase_S1A"/>
</dbReference>
<dbReference type="Gene3D" id="2.40.10.10">
    <property type="entry name" value="Trypsin-like serine proteases"/>
    <property type="match status" value="1"/>
</dbReference>
<dbReference type="InterPro" id="IPR018114">
    <property type="entry name" value="TRYPSIN_HIS"/>
</dbReference>
<organism evidence="4 5">
    <name type="scientific">Vibrio azureus NBRC 104587</name>
    <dbReference type="NCBI Taxonomy" id="1219077"/>
    <lineage>
        <taxon>Bacteria</taxon>
        <taxon>Pseudomonadati</taxon>
        <taxon>Pseudomonadota</taxon>
        <taxon>Gammaproteobacteria</taxon>
        <taxon>Vibrionales</taxon>
        <taxon>Vibrionaceae</taxon>
        <taxon>Vibrio</taxon>
    </lineage>
</organism>
<keyword evidence="1" id="KW-0645">Protease</keyword>
<feature type="domain" description="Peptidase S1" evidence="3">
    <location>
        <begin position="48"/>
        <end position="291"/>
    </location>
</feature>
<dbReference type="OrthoDB" id="9813836at2"/>
<protein>
    <recommendedName>
        <fullName evidence="3">Peptidase S1 domain-containing protein</fullName>
    </recommendedName>
</protein>
<dbReference type="eggNOG" id="COG5640">
    <property type="taxonomic scope" value="Bacteria"/>
</dbReference>
<sequence>MKQRLTQLALKHHSSSCAPFTTLAVATLSTLLSHNAIGEMLHEAMPSILGGKEVVTAPSSFMVSLGMGNSNDAHERHFCGGTYLGGRYILTAAHCLFTDGEPDEASDIDVTVAAKDLHSPAAQTFPVIQYYLHSDYDDRSAVNDIAIIELEEDIQDEVSISAVQLASEESVKQLVANTSQLTVLGWGKDETGQIPTQLKQVELSFIDQGVACQNIGFPESIESVICVGDPLSGKDSCKGDSGGPIGYYEEGQFMQVGIVSIGSSCEDNGGIGLYTRVNDFNKSGWIKALSSNVRYWKDIYLPFDDDSYGFTVPVQNLSSHSFKIDISNAVLPEGVEIEAHDCQSSLAAYRGDCFIDMLVDTTVINQLSRHTVFHIPTDHPDIPKLEFNVVHHFSSLEP</sequence>
<dbReference type="InterPro" id="IPR001254">
    <property type="entry name" value="Trypsin_dom"/>
</dbReference>
<dbReference type="PANTHER" id="PTHR24264:SF83">
    <property type="entry name" value="COMPLEMENT FACTOR I"/>
    <property type="match status" value="1"/>
</dbReference>
<dbReference type="InterPro" id="IPR050127">
    <property type="entry name" value="Serine_Proteases_S1"/>
</dbReference>
<reference evidence="4 5" key="1">
    <citation type="submission" date="2013-09" db="EMBL/GenBank/DDBJ databases">
        <title>Whole genome shotgun sequence of Vibrio azureus NBRC 104587.</title>
        <authorList>
            <person name="Isaki S."/>
            <person name="Hosoyama A."/>
            <person name="Numata M."/>
            <person name="Hashimoto M."/>
            <person name="Hosoyama Y."/>
            <person name="Tsuchikane K."/>
            <person name="Noguchi M."/>
            <person name="Hirakata S."/>
            <person name="Ichikawa N."/>
            <person name="Ohji S."/>
            <person name="Yamazoe A."/>
            <person name="Fujita N."/>
        </authorList>
    </citation>
    <scope>NUCLEOTIDE SEQUENCE [LARGE SCALE GENOMIC DNA]</scope>
    <source>
        <strain evidence="4 5">NBRC 104587</strain>
    </source>
</reference>
<dbReference type="PRINTS" id="PR00722">
    <property type="entry name" value="CHYMOTRYPSIN"/>
</dbReference>
<dbReference type="AlphaFoldDB" id="U3ASG3"/>
<dbReference type="GO" id="GO:0005615">
    <property type="term" value="C:extracellular space"/>
    <property type="evidence" value="ECO:0007669"/>
    <property type="project" value="TreeGrafter"/>
</dbReference>
<dbReference type="SMART" id="SM00020">
    <property type="entry name" value="Tryp_SPc"/>
    <property type="match status" value="1"/>
</dbReference>
<dbReference type="GO" id="GO:0006508">
    <property type="term" value="P:proteolysis"/>
    <property type="evidence" value="ECO:0007669"/>
    <property type="project" value="UniProtKB-KW"/>
</dbReference>
<dbReference type="PANTHER" id="PTHR24264">
    <property type="entry name" value="TRYPSIN-RELATED"/>
    <property type="match status" value="1"/>
</dbReference>
<accession>U3ASG3</accession>
<proteinExistence type="predicted"/>
<dbReference type="InterPro" id="IPR043504">
    <property type="entry name" value="Peptidase_S1_PA_chymotrypsin"/>
</dbReference>
<dbReference type="CDD" id="cd00190">
    <property type="entry name" value="Tryp_SPc"/>
    <property type="match status" value="1"/>
</dbReference>
<keyword evidence="2" id="KW-0378">Hydrolase</keyword>
<evidence type="ECO:0000313" key="5">
    <source>
        <dbReference type="Proteomes" id="UP000016567"/>
    </source>
</evidence>
<dbReference type="STRING" id="1219077.VAZ01S_050_00070"/>
<evidence type="ECO:0000256" key="1">
    <source>
        <dbReference type="ARBA" id="ARBA00022670"/>
    </source>
</evidence>
<dbReference type="Proteomes" id="UP000016567">
    <property type="component" value="Unassembled WGS sequence"/>
</dbReference>
<evidence type="ECO:0000259" key="3">
    <source>
        <dbReference type="PROSITE" id="PS50240"/>
    </source>
</evidence>